<dbReference type="PANTHER" id="PTHR10989:SF16">
    <property type="entry name" value="AT02829P-RELATED"/>
    <property type="match status" value="1"/>
</dbReference>
<keyword evidence="4 17" id="KW-0812">Transmembrane</keyword>
<organism evidence="18 19">
    <name type="scientific">Ceutorhynchus assimilis</name>
    <name type="common">cabbage seed weevil</name>
    <dbReference type="NCBI Taxonomy" id="467358"/>
    <lineage>
        <taxon>Eukaryota</taxon>
        <taxon>Metazoa</taxon>
        <taxon>Ecdysozoa</taxon>
        <taxon>Arthropoda</taxon>
        <taxon>Hexapoda</taxon>
        <taxon>Insecta</taxon>
        <taxon>Pterygota</taxon>
        <taxon>Neoptera</taxon>
        <taxon>Endopterygota</taxon>
        <taxon>Coleoptera</taxon>
        <taxon>Polyphaga</taxon>
        <taxon>Cucujiformia</taxon>
        <taxon>Curculionidae</taxon>
        <taxon>Ceutorhynchinae</taxon>
        <taxon>Ceutorhynchus</taxon>
    </lineage>
</organism>
<feature type="transmembrane region" description="Helical" evidence="17">
    <location>
        <begin position="224"/>
        <end position="244"/>
    </location>
</feature>
<dbReference type="AlphaFoldDB" id="A0A9N9MZI0"/>
<keyword evidence="6 17" id="KW-0472">Membrane</keyword>
<comment type="catalytic activity">
    <reaction evidence="10">
        <text>12-octadecanoyloxy-octadecanoate + H2O = 12-hydroxyoctadecanoate + octadecanoate + H(+)</text>
        <dbReference type="Rhea" id="RHEA:52080"/>
        <dbReference type="ChEBI" id="CHEBI:15377"/>
        <dbReference type="ChEBI" id="CHEBI:15378"/>
        <dbReference type="ChEBI" id="CHEBI:25629"/>
        <dbReference type="ChEBI" id="CHEBI:84201"/>
        <dbReference type="ChEBI" id="CHEBI:136330"/>
    </reaction>
    <physiologicalReaction direction="left-to-right" evidence="10">
        <dbReference type="Rhea" id="RHEA:52081"/>
    </physiologicalReaction>
</comment>
<comment type="catalytic activity">
    <reaction evidence="1">
        <text>9-(9Z-hexadecenoyloxy)-octadecanoate + H2O = (9Z)-hexadecenoate + 9-hydroxy-octadecanoate + H(+)</text>
        <dbReference type="Rhea" id="RHEA:52068"/>
        <dbReference type="ChEBI" id="CHEBI:15377"/>
        <dbReference type="ChEBI" id="CHEBI:15378"/>
        <dbReference type="ChEBI" id="CHEBI:32372"/>
        <dbReference type="ChEBI" id="CHEBI:136286"/>
        <dbReference type="ChEBI" id="CHEBI:136309"/>
    </reaction>
    <physiologicalReaction direction="left-to-right" evidence="1">
        <dbReference type="Rhea" id="RHEA:52069"/>
    </physiologicalReaction>
</comment>
<name>A0A9N9MZI0_9CUCU</name>
<gene>
    <name evidence="18" type="ORF">CEUTPL_LOCUS13509</name>
</gene>
<accession>A0A9N9MZI0</accession>
<dbReference type="EMBL" id="OU892284">
    <property type="protein sequence ID" value="CAG9773108.1"/>
    <property type="molecule type" value="Genomic_DNA"/>
</dbReference>
<evidence type="ECO:0000256" key="15">
    <source>
        <dbReference type="ARBA" id="ARBA00049322"/>
    </source>
</evidence>
<comment type="catalytic activity">
    <reaction evidence="12">
        <text>9-(9Z-octadecenoyloxy)-octadecanoate + H2O = 9-hydroxy-octadecanoate + (9Z)-octadecenoate + H(+)</text>
        <dbReference type="Rhea" id="RHEA:52048"/>
        <dbReference type="ChEBI" id="CHEBI:15377"/>
        <dbReference type="ChEBI" id="CHEBI:15378"/>
        <dbReference type="ChEBI" id="CHEBI:30823"/>
        <dbReference type="ChEBI" id="CHEBI:136282"/>
        <dbReference type="ChEBI" id="CHEBI:136286"/>
    </reaction>
    <physiologicalReaction direction="left-to-right" evidence="12">
        <dbReference type="Rhea" id="RHEA:52049"/>
    </physiologicalReaction>
</comment>
<comment type="similarity">
    <text evidence="3">Belongs to the AIG1 family.</text>
</comment>
<evidence type="ECO:0000256" key="8">
    <source>
        <dbReference type="ARBA" id="ARBA00047427"/>
    </source>
</evidence>
<feature type="transmembrane region" description="Helical" evidence="17">
    <location>
        <begin position="151"/>
        <end position="170"/>
    </location>
</feature>
<feature type="transmembrane region" description="Helical" evidence="17">
    <location>
        <begin position="66"/>
        <end position="89"/>
    </location>
</feature>
<keyword evidence="19" id="KW-1185">Reference proteome</keyword>
<evidence type="ECO:0000313" key="18">
    <source>
        <dbReference type="EMBL" id="CAG9773108.1"/>
    </source>
</evidence>
<comment type="catalytic activity">
    <reaction evidence="14">
        <text>13-(9Z-octadecenoyloxy)-octadecanoate + H2O = 13-hydroxy-octadecanoate + (9Z)-octadecenoate + H(+)</text>
        <dbReference type="Rhea" id="RHEA:52064"/>
        <dbReference type="ChEBI" id="CHEBI:15377"/>
        <dbReference type="ChEBI" id="CHEBI:15378"/>
        <dbReference type="ChEBI" id="CHEBI:30823"/>
        <dbReference type="ChEBI" id="CHEBI:136303"/>
        <dbReference type="ChEBI" id="CHEBI:136304"/>
    </reaction>
    <physiologicalReaction direction="left-to-right" evidence="14">
        <dbReference type="Rhea" id="RHEA:52065"/>
    </physiologicalReaction>
</comment>
<evidence type="ECO:0000256" key="11">
    <source>
        <dbReference type="ARBA" id="ARBA00048701"/>
    </source>
</evidence>
<evidence type="ECO:0000256" key="5">
    <source>
        <dbReference type="ARBA" id="ARBA00022989"/>
    </source>
</evidence>
<dbReference type="GO" id="GO:0012505">
    <property type="term" value="C:endomembrane system"/>
    <property type="evidence" value="ECO:0007669"/>
    <property type="project" value="UniProtKB-SubCell"/>
</dbReference>
<protein>
    <recommendedName>
        <fullName evidence="20">Androgen-dependent TFPI-regulating protein</fullName>
    </recommendedName>
</protein>
<evidence type="ECO:0000256" key="4">
    <source>
        <dbReference type="ARBA" id="ARBA00022692"/>
    </source>
</evidence>
<evidence type="ECO:0000256" key="14">
    <source>
        <dbReference type="ARBA" id="ARBA00049296"/>
    </source>
</evidence>
<dbReference type="GO" id="GO:0016020">
    <property type="term" value="C:membrane"/>
    <property type="evidence" value="ECO:0007669"/>
    <property type="project" value="InterPro"/>
</dbReference>
<evidence type="ECO:0000256" key="2">
    <source>
        <dbReference type="ARBA" id="ARBA00004127"/>
    </source>
</evidence>
<sequence>MTKETLLILLLHLSILTFYIYSLKQSAAIRKTVDISKLVNELKQLGPRFENVTNEKAEKYVKEGKYVGLLFFTTWTFILQILFLLLAVSDETSKLANLKSIQKSIEKIRHYLFSTLLLPSTLIVISVFWSIWHIDRELIFPKVIDNFYPSWLNHTLHTFIAVPIIIEMFIQFKNQQFEVSRTLCMIGLTIYCSVYQFLYLSVYFKHGIWLYPIYNVLNWTQRVIFLLAQYSIGLICQQIAITILSKKNIKTKTT</sequence>
<proteinExistence type="inferred from homology"/>
<comment type="catalytic activity">
    <reaction evidence="13">
        <text>9-octadecanoyloxy-octadecanoate + H2O = 9-hydroxy-octadecanoate + octadecanoate + H(+)</text>
        <dbReference type="Rhea" id="RHEA:52096"/>
        <dbReference type="ChEBI" id="CHEBI:15377"/>
        <dbReference type="ChEBI" id="CHEBI:15378"/>
        <dbReference type="ChEBI" id="CHEBI:25629"/>
        <dbReference type="ChEBI" id="CHEBI:136286"/>
        <dbReference type="ChEBI" id="CHEBI:136373"/>
    </reaction>
    <physiologicalReaction direction="left-to-right" evidence="13">
        <dbReference type="Rhea" id="RHEA:52097"/>
    </physiologicalReaction>
</comment>
<evidence type="ECO:0000256" key="12">
    <source>
        <dbReference type="ARBA" id="ARBA00048800"/>
    </source>
</evidence>
<evidence type="ECO:0000256" key="17">
    <source>
        <dbReference type="SAM" id="Phobius"/>
    </source>
</evidence>
<comment type="catalytic activity">
    <reaction evidence="11">
        <text>12-(9Z-octadecenoyloxy)-octadecanoate + H2O = 12-hydroxyoctadecanoate + (9Z)-octadecenoate + H(+)</text>
        <dbReference type="Rhea" id="RHEA:52060"/>
        <dbReference type="ChEBI" id="CHEBI:15377"/>
        <dbReference type="ChEBI" id="CHEBI:15378"/>
        <dbReference type="ChEBI" id="CHEBI:30823"/>
        <dbReference type="ChEBI" id="CHEBI:84201"/>
        <dbReference type="ChEBI" id="CHEBI:136302"/>
    </reaction>
    <physiologicalReaction direction="left-to-right" evidence="11">
        <dbReference type="Rhea" id="RHEA:52061"/>
    </physiologicalReaction>
</comment>
<comment type="subcellular location">
    <subcellularLocation>
        <location evidence="2">Endomembrane system</location>
        <topology evidence="2">Multi-pass membrane protein</topology>
    </subcellularLocation>
</comment>
<evidence type="ECO:0000256" key="16">
    <source>
        <dbReference type="ARBA" id="ARBA00049428"/>
    </source>
</evidence>
<evidence type="ECO:0000256" key="13">
    <source>
        <dbReference type="ARBA" id="ARBA00049221"/>
    </source>
</evidence>
<comment type="catalytic activity">
    <reaction evidence="8">
        <text>13-octadecanoyloxy-octadecanoate + H2O = 13-hydroxy-octadecanoate + octadecanoate + H(+)</text>
        <dbReference type="Rhea" id="RHEA:52084"/>
        <dbReference type="ChEBI" id="CHEBI:15377"/>
        <dbReference type="ChEBI" id="CHEBI:15378"/>
        <dbReference type="ChEBI" id="CHEBI:25629"/>
        <dbReference type="ChEBI" id="CHEBI:136304"/>
        <dbReference type="ChEBI" id="CHEBI:136335"/>
    </reaction>
    <physiologicalReaction direction="left-to-right" evidence="8">
        <dbReference type="Rhea" id="RHEA:52085"/>
    </physiologicalReaction>
</comment>
<evidence type="ECO:0000256" key="3">
    <source>
        <dbReference type="ARBA" id="ARBA00009300"/>
    </source>
</evidence>
<evidence type="ECO:0000256" key="9">
    <source>
        <dbReference type="ARBA" id="ARBA00047863"/>
    </source>
</evidence>
<dbReference type="Proteomes" id="UP001152799">
    <property type="component" value="Chromosome 8"/>
</dbReference>
<evidence type="ECO:0000313" key="19">
    <source>
        <dbReference type="Proteomes" id="UP001152799"/>
    </source>
</evidence>
<evidence type="ECO:0008006" key="20">
    <source>
        <dbReference type="Google" id="ProtNLM"/>
    </source>
</evidence>
<dbReference type="Pfam" id="PF04750">
    <property type="entry name" value="Far-17a_AIG1"/>
    <property type="match status" value="1"/>
</dbReference>
<evidence type="ECO:0000256" key="7">
    <source>
        <dbReference type="ARBA" id="ARBA00047368"/>
    </source>
</evidence>
<evidence type="ECO:0000256" key="10">
    <source>
        <dbReference type="ARBA" id="ARBA00048680"/>
    </source>
</evidence>
<dbReference type="InterPro" id="IPR006838">
    <property type="entry name" value="ADTRP_AIG1"/>
</dbReference>
<comment type="catalytic activity">
    <reaction evidence="7">
        <text>12-hexadecanoyloxy-octadecanoate + H2O = 12-hydroxyoctadecanoate + hexadecanoate + H(+)</text>
        <dbReference type="Rhea" id="RHEA:52056"/>
        <dbReference type="ChEBI" id="CHEBI:7896"/>
        <dbReference type="ChEBI" id="CHEBI:15377"/>
        <dbReference type="ChEBI" id="CHEBI:15378"/>
        <dbReference type="ChEBI" id="CHEBI:83677"/>
        <dbReference type="ChEBI" id="CHEBI:84201"/>
    </reaction>
    <physiologicalReaction direction="left-to-right" evidence="7">
        <dbReference type="Rhea" id="RHEA:52057"/>
    </physiologicalReaction>
</comment>
<evidence type="ECO:0000256" key="1">
    <source>
        <dbReference type="ARBA" id="ARBA00000923"/>
    </source>
</evidence>
<reference evidence="18" key="1">
    <citation type="submission" date="2022-01" db="EMBL/GenBank/DDBJ databases">
        <authorList>
            <person name="King R."/>
        </authorList>
    </citation>
    <scope>NUCLEOTIDE SEQUENCE</scope>
</reference>
<feature type="transmembrane region" description="Helical" evidence="17">
    <location>
        <begin position="182"/>
        <end position="204"/>
    </location>
</feature>
<comment type="catalytic activity">
    <reaction evidence="15">
        <text>13-(9Z-hexadecenoyloxy)-octadecanoate + H2O = 13-hydroxy-octadecanoate + (9Z)-hexadecenoate + H(+)</text>
        <dbReference type="Rhea" id="RHEA:52076"/>
        <dbReference type="ChEBI" id="CHEBI:15377"/>
        <dbReference type="ChEBI" id="CHEBI:15378"/>
        <dbReference type="ChEBI" id="CHEBI:32372"/>
        <dbReference type="ChEBI" id="CHEBI:136304"/>
        <dbReference type="ChEBI" id="CHEBI:136315"/>
    </reaction>
    <physiologicalReaction direction="left-to-right" evidence="15">
        <dbReference type="Rhea" id="RHEA:52077"/>
    </physiologicalReaction>
</comment>
<dbReference type="OrthoDB" id="1898221at2759"/>
<comment type="catalytic activity">
    <reaction evidence="16">
        <text>12-(9Z-hexadecenoyloxy)-octadecanoate + H2O = 12-hydroxyoctadecanoate + (9Z)-hexadecenoate + H(+)</text>
        <dbReference type="Rhea" id="RHEA:52072"/>
        <dbReference type="ChEBI" id="CHEBI:15377"/>
        <dbReference type="ChEBI" id="CHEBI:15378"/>
        <dbReference type="ChEBI" id="CHEBI:32372"/>
        <dbReference type="ChEBI" id="CHEBI:84201"/>
        <dbReference type="ChEBI" id="CHEBI:136312"/>
    </reaction>
    <physiologicalReaction direction="left-to-right" evidence="16">
        <dbReference type="Rhea" id="RHEA:52073"/>
    </physiologicalReaction>
</comment>
<dbReference type="PANTHER" id="PTHR10989">
    <property type="entry name" value="ANDROGEN-INDUCED PROTEIN 1-RELATED"/>
    <property type="match status" value="1"/>
</dbReference>
<evidence type="ECO:0000256" key="6">
    <source>
        <dbReference type="ARBA" id="ARBA00023136"/>
    </source>
</evidence>
<keyword evidence="5 17" id="KW-1133">Transmembrane helix</keyword>
<comment type="catalytic activity">
    <reaction evidence="9">
        <text>9-hexadecanoyloxy-octadecanoate + H2O = 9-hydroxy-octadecanoate + hexadecanoate + H(+)</text>
        <dbReference type="Rhea" id="RHEA:52052"/>
        <dbReference type="ChEBI" id="CHEBI:7896"/>
        <dbReference type="ChEBI" id="CHEBI:15377"/>
        <dbReference type="ChEBI" id="CHEBI:15378"/>
        <dbReference type="ChEBI" id="CHEBI:83670"/>
        <dbReference type="ChEBI" id="CHEBI:136286"/>
    </reaction>
    <physiologicalReaction direction="left-to-right" evidence="9">
        <dbReference type="Rhea" id="RHEA:52053"/>
    </physiologicalReaction>
</comment>
<feature type="transmembrane region" description="Helical" evidence="17">
    <location>
        <begin position="110"/>
        <end position="131"/>
    </location>
</feature>